<protein>
    <submittedName>
        <fullName evidence="2">Uncharacterized protein</fullName>
    </submittedName>
</protein>
<evidence type="ECO:0000313" key="3">
    <source>
        <dbReference type="Proteomes" id="UP000585050"/>
    </source>
</evidence>
<feature type="transmembrane region" description="Helical" evidence="1">
    <location>
        <begin position="76"/>
        <end position="98"/>
    </location>
</feature>
<feature type="transmembrane region" description="Helical" evidence="1">
    <location>
        <begin position="6"/>
        <end position="25"/>
    </location>
</feature>
<comment type="caution">
    <text evidence="2">The sequence shown here is derived from an EMBL/GenBank/DDBJ whole genome shotgun (WGS) entry which is preliminary data.</text>
</comment>
<feature type="transmembrane region" description="Helical" evidence="1">
    <location>
        <begin position="283"/>
        <end position="305"/>
    </location>
</feature>
<keyword evidence="1" id="KW-0812">Transmembrane</keyword>
<gene>
    <name evidence="2" type="ORF">HGP29_10715</name>
</gene>
<dbReference type="EMBL" id="JABAIL010000003">
    <property type="protein sequence ID" value="NLR91681.1"/>
    <property type="molecule type" value="Genomic_DNA"/>
</dbReference>
<reference evidence="2 3" key="1">
    <citation type="submission" date="2020-04" db="EMBL/GenBank/DDBJ databases">
        <title>Flammeovirga sp. SR4, a novel species isolated from seawater.</title>
        <authorList>
            <person name="Wang X."/>
        </authorList>
    </citation>
    <scope>NUCLEOTIDE SEQUENCE [LARGE SCALE GENOMIC DNA]</scope>
    <source>
        <strain evidence="2 3">SR4</strain>
    </source>
</reference>
<proteinExistence type="predicted"/>
<name>A0A7X8XVW4_9BACT</name>
<evidence type="ECO:0000313" key="2">
    <source>
        <dbReference type="EMBL" id="NLR91681.1"/>
    </source>
</evidence>
<dbReference type="Proteomes" id="UP000585050">
    <property type="component" value="Unassembled WGS sequence"/>
</dbReference>
<organism evidence="2 3">
    <name type="scientific">Flammeovirga agarivorans</name>
    <dbReference type="NCBI Taxonomy" id="2726742"/>
    <lineage>
        <taxon>Bacteria</taxon>
        <taxon>Pseudomonadati</taxon>
        <taxon>Bacteroidota</taxon>
        <taxon>Cytophagia</taxon>
        <taxon>Cytophagales</taxon>
        <taxon>Flammeovirgaceae</taxon>
        <taxon>Flammeovirga</taxon>
    </lineage>
</organism>
<feature type="transmembrane region" description="Helical" evidence="1">
    <location>
        <begin position="234"/>
        <end position="262"/>
    </location>
</feature>
<keyword evidence="1" id="KW-1133">Transmembrane helix</keyword>
<dbReference type="AlphaFoldDB" id="A0A7X8XVW4"/>
<feature type="transmembrane region" description="Helical" evidence="1">
    <location>
        <begin position="153"/>
        <end position="181"/>
    </location>
</feature>
<evidence type="ECO:0000256" key="1">
    <source>
        <dbReference type="SAM" id="Phobius"/>
    </source>
</evidence>
<feature type="transmembrane region" description="Helical" evidence="1">
    <location>
        <begin position="118"/>
        <end position="141"/>
    </location>
</feature>
<sequence>MELSAFVLILLALNGIFICFDSWLLKNEKKKLYHFLVESFIKIDDVKVPHIHKHLAKKVSSKLDELKIFGIKKYGFGSYALISSVILTITSYLIGSSIDRVVNSQFLKNENYIFEAGFFVPYFLIAVIANATFDITSLSISRFHIRTLGDSGYLKFILIILKDLACAFILSLILLDIVFYFSLYFDSLRIGIDVIYPNIFDVTKFHIKSIFNTVFKFQFDEVLSLEKVWIPFSYIIYSVSTFIPTLLFLTFLSLVYIIKVLISMTKSIVLRYINRVTDDEEENIKPFTLIGVTLTLIAAILKVVIEYNKP</sequence>
<accession>A0A7X8XVW4</accession>
<keyword evidence="1" id="KW-0472">Membrane</keyword>
<keyword evidence="3" id="KW-1185">Reference proteome</keyword>
<dbReference type="RefSeq" id="WP_168882397.1">
    <property type="nucleotide sequence ID" value="NZ_JABAIL010000003.1"/>
</dbReference>